<dbReference type="EMBL" id="EQ999979">
    <property type="protein sequence ID" value="EEQ91718.2"/>
    <property type="molecule type" value="Genomic_DNA"/>
</dbReference>
<accession>A0ABP2F6Y5</accession>
<name>A0ABP2F6Y5_AJEDR</name>
<proteinExistence type="predicted"/>
<sequence>MAMWGSAAQDDSCQLQQALDFGDFLGFSLKTGSTLRIVARIIAAVPSQDLGLQLVSQVGGGCGGLGGERQVLVAVDGDEA</sequence>
<dbReference type="GeneID" id="69028660"/>
<evidence type="ECO:0000313" key="1">
    <source>
        <dbReference type="EMBL" id="EEQ91718.2"/>
    </source>
</evidence>
<evidence type="ECO:0000313" key="2">
    <source>
        <dbReference type="Proteomes" id="UP000002039"/>
    </source>
</evidence>
<reference evidence="2" key="1">
    <citation type="journal article" date="2015" name="PLoS Genet.">
        <title>The dynamic genome and transcriptome of the human fungal pathogen Blastomyces and close relative Emmonsia.</title>
        <authorList>
            <person name="Munoz J.F."/>
            <person name="Gauthier G.M."/>
            <person name="Desjardins C.A."/>
            <person name="Gallo J.E."/>
            <person name="Holder J."/>
            <person name="Sullivan T.D."/>
            <person name="Marty A.J."/>
            <person name="Carmen J.C."/>
            <person name="Chen Z."/>
            <person name="Ding L."/>
            <person name="Gujja S."/>
            <person name="Magrini V."/>
            <person name="Misas E."/>
            <person name="Mitreva M."/>
            <person name="Priest M."/>
            <person name="Saif S."/>
            <person name="Whiston E.A."/>
            <person name="Young S."/>
            <person name="Zeng Q."/>
            <person name="Goldman W.E."/>
            <person name="Mardis E.R."/>
            <person name="Taylor J.W."/>
            <person name="McEwen J.G."/>
            <person name="Clay O.K."/>
            <person name="Klein B.S."/>
            <person name="Cuomo C.A."/>
        </authorList>
    </citation>
    <scope>NUCLEOTIDE SEQUENCE [LARGE SCALE GENOMIC DNA]</scope>
    <source>
        <strain evidence="2">ER-3 / ATCC MYA-2586</strain>
    </source>
</reference>
<keyword evidence="2" id="KW-1185">Reference proteome</keyword>
<dbReference type="RefSeq" id="XP_045278198.1">
    <property type="nucleotide sequence ID" value="XM_045422595.1"/>
</dbReference>
<protein>
    <submittedName>
        <fullName evidence="1">Uncharacterized protein</fullName>
    </submittedName>
</protein>
<gene>
    <name evidence="1" type="ORF">BDCG_06838</name>
</gene>
<organism evidence="1 2">
    <name type="scientific">Ajellomyces dermatitidis (strain ER-3 / ATCC MYA-2586)</name>
    <name type="common">Blastomyces dermatitidis</name>
    <dbReference type="NCBI Taxonomy" id="559297"/>
    <lineage>
        <taxon>Eukaryota</taxon>
        <taxon>Fungi</taxon>
        <taxon>Dikarya</taxon>
        <taxon>Ascomycota</taxon>
        <taxon>Pezizomycotina</taxon>
        <taxon>Eurotiomycetes</taxon>
        <taxon>Eurotiomycetidae</taxon>
        <taxon>Onygenales</taxon>
        <taxon>Ajellomycetaceae</taxon>
        <taxon>Blastomyces</taxon>
    </lineage>
</organism>
<dbReference type="Proteomes" id="UP000002039">
    <property type="component" value="Unassembled WGS sequence"/>
</dbReference>